<organism evidence="1">
    <name type="scientific">marine metagenome</name>
    <dbReference type="NCBI Taxonomy" id="408172"/>
    <lineage>
        <taxon>unclassified sequences</taxon>
        <taxon>metagenomes</taxon>
        <taxon>ecological metagenomes</taxon>
    </lineage>
</organism>
<name>A0A383EJB8_9ZZZZ</name>
<proteinExistence type="predicted"/>
<sequence length="27" mass="3292">RLKKRTNFMKVSSGKIFKDFDLKKDFN</sequence>
<evidence type="ECO:0000313" key="1">
    <source>
        <dbReference type="EMBL" id="SVE56966.1"/>
    </source>
</evidence>
<dbReference type="EMBL" id="UINC01226469">
    <property type="protein sequence ID" value="SVE56966.1"/>
    <property type="molecule type" value="Genomic_DNA"/>
</dbReference>
<protein>
    <submittedName>
        <fullName evidence="1">Uncharacterized protein</fullName>
    </submittedName>
</protein>
<accession>A0A383EJB8</accession>
<dbReference type="AlphaFoldDB" id="A0A383EJB8"/>
<gene>
    <name evidence="1" type="ORF">METZ01_LOCUS509820</name>
</gene>
<reference evidence="1" key="1">
    <citation type="submission" date="2018-05" db="EMBL/GenBank/DDBJ databases">
        <authorList>
            <person name="Lanie J.A."/>
            <person name="Ng W.-L."/>
            <person name="Kazmierczak K.M."/>
            <person name="Andrzejewski T.M."/>
            <person name="Davidsen T.M."/>
            <person name="Wayne K.J."/>
            <person name="Tettelin H."/>
            <person name="Glass J.I."/>
            <person name="Rusch D."/>
            <person name="Podicherti R."/>
            <person name="Tsui H.-C.T."/>
            <person name="Winkler M.E."/>
        </authorList>
    </citation>
    <scope>NUCLEOTIDE SEQUENCE</scope>
</reference>
<feature type="non-terminal residue" evidence="1">
    <location>
        <position position="1"/>
    </location>
</feature>